<evidence type="ECO:0000313" key="2">
    <source>
        <dbReference type="Proteomes" id="UP000605568"/>
    </source>
</evidence>
<keyword evidence="2" id="KW-1185">Reference proteome</keyword>
<comment type="caution">
    <text evidence="1">The sequence shown here is derived from an EMBL/GenBank/DDBJ whole genome shotgun (WGS) entry which is preliminary data.</text>
</comment>
<dbReference type="RefSeq" id="WP_191297693.1">
    <property type="nucleotide sequence ID" value="NZ_BNAR01000003.1"/>
</dbReference>
<name>A0ABQ3M8F7_9PSEU</name>
<evidence type="ECO:0008006" key="3">
    <source>
        <dbReference type="Google" id="ProtNLM"/>
    </source>
</evidence>
<evidence type="ECO:0000313" key="1">
    <source>
        <dbReference type="EMBL" id="GHH35578.1"/>
    </source>
</evidence>
<reference evidence="2" key="1">
    <citation type="journal article" date="2019" name="Int. J. Syst. Evol. Microbiol.">
        <title>The Global Catalogue of Microorganisms (GCM) 10K type strain sequencing project: providing services to taxonomists for standard genome sequencing and annotation.</title>
        <authorList>
            <consortium name="The Broad Institute Genomics Platform"/>
            <consortium name="The Broad Institute Genome Sequencing Center for Infectious Disease"/>
            <person name="Wu L."/>
            <person name="Ma J."/>
        </authorList>
    </citation>
    <scope>NUCLEOTIDE SEQUENCE [LARGE SCALE GENOMIC DNA]</scope>
    <source>
        <strain evidence="2">CGMCC 4.7367</strain>
    </source>
</reference>
<dbReference type="InterPro" id="IPR025680">
    <property type="entry name" value="DddI"/>
</dbReference>
<dbReference type="Proteomes" id="UP000605568">
    <property type="component" value="Unassembled WGS sequence"/>
</dbReference>
<organism evidence="1 2">
    <name type="scientific">Lentzea cavernae</name>
    <dbReference type="NCBI Taxonomy" id="2020703"/>
    <lineage>
        <taxon>Bacteria</taxon>
        <taxon>Bacillati</taxon>
        <taxon>Actinomycetota</taxon>
        <taxon>Actinomycetes</taxon>
        <taxon>Pseudonocardiales</taxon>
        <taxon>Pseudonocardiaceae</taxon>
        <taxon>Lentzea</taxon>
    </lineage>
</organism>
<protein>
    <recommendedName>
        <fullName evidence="3">Immunity protein Imm1</fullName>
    </recommendedName>
</protein>
<gene>
    <name evidence="1" type="ORF">GCM10017774_21030</name>
</gene>
<dbReference type="EMBL" id="BNAR01000003">
    <property type="protein sequence ID" value="GHH35578.1"/>
    <property type="molecule type" value="Genomic_DNA"/>
</dbReference>
<proteinExistence type="predicted"/>
<accession>A0ABQ3M8F7</accession>
<sequence length="140" mass="15626">MALKVWWNSDADDGVRVESSDELVELLTQVSGTVGYPIMFELVDAENPYAHPILDVGVSGDRGALYFTGPGAEDGCFSWNSSAEATDELVHFDYMNNTREFPQTSLHDLEVVWQVCAEFAENVDERPAVLSWQPRRAVAR</sequence>
<dbReference type="Pfam" id="PF14430">
    <property type="entry name" value="Imm1"/>
    <property type="match status" value="1"/>
</dbReference>